<accession>A0A0G4F254</accession>
<name>A0A0G4F254_9ALVE</name>
<organism evidence="2">
    <name type="scientific">Chromera velia CCMP2878</name>
    <dbReference type="NCBI Taxonomy" id="1169474"/>
    <lineage>
        <taxon>Eukaryota</taxon>
        <taxon>Sar</taxon>
        <taxon>Alveolata</taxon>
        <taxon>Colpodellida</taxon>
        <taxon>Chromeraceae</taxon>
        <taxon>Chromera</taxon>
    </lineage>
</organism>
<keyword evidence="1" id="KW-0812">Transmembrane</keyword>
<feature type="transmembrane region" description="Helical" evidence="1">
    <location>
        <begin position="119"/>
        <end position="138"/>
    </location>
</feature>
<evidence type="ECO:0000313" key="2">
    <source>
        <dbReference type="EMBL" id="CEM06069.1"/>
    </source>
</evidence>
<feature type="transmembrane region" description="Helical" evidence="1">
    <location>
        <begin position="145"/>
        <end position="161"/>
    </location>
</feature>
<feature type="transmembrane region" description="Helical" evidence="1">
    <location>
        <begin position="42"/>
        <end position="61"/>
    </location>
</feature>
<feature type="transmembrane region" description="Helical" evidence="1">
    <location>
        <begin position="73"/>
        <end position="96"/>
    </location>
</feature>
<gene>
    <name evidence="2" type="ORF">Cvel_14823</name>
</gene>
<keyword evidence="1" id="KW-0472">Membrane</keyword>
<dbReference type="EMBL" id="CDMZ01000076">
    <property type="protein sequence ID" value="CEM06069.1"/>
    <property type="molecule type" value="Genomic_DNA"/>
</dbReference>
<keyword evidence="1" id="KW-1133">Transmembrane helix</keyword>
<sequence>MSATPVHQYESVDRERVGIMETMKASTHVMRTEPYVFGGQRWPVVLSLLIPIGTLVALLTTAENPQQYVELPIYYRVVLGLHAFYFLSAQLCYELFPDGMCVYVTRNPSGRVPRDNNSWAIHFVAGDLMFTTASYYIILAIQNRAPIFALMVPIVQCAYNFRNDIVWMAGWFSPETPKTNVNPFALGDAAFIWAFMVVYIVHYVLATTSSYY</sequence>
<dbReference type="VEuPathDB" id="CryptoDB:Cvel_14823"/>
<proteinExistence type="predicted"/>
<evidence type="ECO:0000256" key="1">
    <source>
        <dbReference type="SAM" id="Phobius"/>
    </source>
</evidence>
<feature type="transmembrane region" description="Helical" evidence="1">
    <location>
        <begin position="181"/>
        <end position="205"/>
    </location>
</feature>
<reference evidence="2" key="1">
    <citation type="submission" date="2014-11" db="EMBL/GenBank/DDBJ databases">
        <authorList>
            <person name="Otto D Thomas"/>
            <person name="Naeem Raeece"/>
        </authorList>
    </citation>
    <scope>NUCLEOTIDE SEQUENCE</scope>
</reference>
<protein>
    <submittedName>
        <fullName evidence="2">Uncharacterized protein</fullName>
    </submittedName>
</protein>
<dbReference type="AlphaFoldDB" id="A0A0G4F254"/>